<feature type="compositionally biased region" description="Basic and acidic residues" evidence="1">
    <location>
        <begin position="27"/>
        <end position="40"/>
    </location>
</feature>
<comment type="caution">
    <text evidence="2">The sequence shown here is derived from an EMBL/GenBank/DDBJ whole genome shotgun (WGS) entry which is preliminary data.</text>
</comment>
<organism evidence="2 3">
    <name type="scientific">Streptomyces chumphonensis</name>
    <dbReference type="NCBI Taxonomy" id="1214925"/>
    <lineage>
        <taxon>Bacteria</taxon>
        <taxon>Bacillati</taxon>
        <taxon>Actinomycetota</taxon>
        <taxon>Actinomycetes</taxon>
        <taxon>Kitasatosporales</taxon>
        <taxon>Streptomycetaceae</taxon>
        <taxon>Streptomyces</taxon>
    </lineage>
</organism>
<dbReference type="InterPro" id="IPR045773">
    <property type="entry name" value="DUF6226"/>
</dbReference>
<dbReference type="RefSeq" id="WP_191207474.1">
    <property type="nucleotide sequence ID" value="NZ_BAABKL010000021.1"/>
</dbReference>
<dbReference type="Pfam" id="PF19736">
    <property type="entry name" value="DUF6226"/>
    <property type="match status" value="1"/>
</dbReference>
<dbReference type="EMBL" id="JACXYU010000001">
    <property type="protein sequence ID" value="MBD3930173.1"/>
    <property type="molecule type" value="Genomic_DNA"/>
</dbReference>
<accession>A0A927EVQ3</accession>
<evidence type="ECO:0000313" key="2">
    <source>
        <dbReference type="EMBL" id="MBD3930173.1"/>
    </source>
</evidence>
<evidence type="ECO:0000256" key="1">
    <source>
        <dbReference type="SAM" id="MobiDB-lite"/>
    </source>
</evidence>
<dbReference type="AlphaFoldDB" id="A0A927EVQ3"/>
<protein>
    <submittedName>
        <fullName evidence="2">Uncharacterized protein</fullName>
    </submittedName>
</protein>
<name>A0A927EVQ3_9ACTN</name>
<evidence type="ECO:0000313" key="3">
    <source>
        <dbReference type="Proteomes" id="UP000632289"/>
    </source>
</evidence>
<keyword evidence="3" id="KW-1185">Reference proteome</keyword>
<gene>
    <name evidence="2" type="ORF">IF129_01110</name>
</gene>
<reference evidence="2" key="1">
    <citation type="submission" date="2020-09" db="EMBL/GenBank/DDBJ databases">
        <title>Secondary metabolite and genome analysis of marine Streptomyces chumphonensis KK1-2T.</title>
        <authorList>
            <person name="Phongsopitanun W."/>
            <person name="Kanchanasin P."/>
            <person name="Pittayakhajonwut P."/>
            <person name="Suwanborirux K."/>
            <person name="Tanasupawat S."/>
        </authorList>
    </citation>
    <scope>NUCLEOTIDE SEQUENCE</scope>
    <source>
        <strain evidence="2">KK1-2</strain>
    </source>
</reference>
<feature type="region of interest" description="Disordered" evidence="1">
    <location>
        <begin position="17"/>
        <end position="41"/>
    </location>
</feature>
<sequence>MDTPALLAAVTERFAVTGAATPPWPDPHPERTAPPEEEYSRCSTPQRYRILAARAEAWTQALTAAGLASAHRAPCDAGLWRDDGEQVPETARWLRPRRSGALPLLFAFRSLQGVSDAVVTVGAGEPAVQVTGQPDCGCDACDYGSEDLLEAFDEAVLAVVTGAFVHVAARRWTVVATGSGEWSSQNLPGGLDPERVLEKARSGRSRHRVVRGTSWA</sequence>
<dbReference type="Proteomes" id="UP000632289">
    <property type="component" value="Unassembled WGS sequence"/>
</dbReference>
<proteinExistence type="predicted"/>